<accession>A0ABV4D9K5</accession>
<evidence type="ECO:0008006" key="4">
    <source>
        <dbReference type="Google" id="ProtNLM"/>
    </source>
</evidence>
<keyword evidence="1" id="KW-0472">Membrane</keyword>
<reference evidence="2 3" key="1">
    <citation type="submission" date="2024-03" db="EMBL/GenBank/DDBJ databases">
        <title>Mouse gut bacterial collection (mGBC) of GemPharmatech.</title>
        <authorList>
            <person name="He Y."/>
            <person name="Dong L."/>
            <person name="Wu D."/>
            <person name="Gao X."/>
            <person name="Lin Z."/>
        </authorList>
    </citation>
    <scope>NUCLEOTIDE SEQUENCE [LARGE SCALE GENOMIC DNA]</scope>
    <source>
        <strain evidence="2 3">20-218</strain>
    </source>
</reference>
<dbReference type="Proteomes" id="UP001565242">
    <property type="component" value="Unassembled WGS sequence"/>
</dbReference>
<sequence length="425" mass="49606">MKNLYFDLKQNVVLIALKSTLISFLFIFFYICISFMHSSNEAIDREFSDAQKENMYGLVDNLQDPNDFSKFRGDISSINHVADFYNQLNKSDNINFLSIFDQPIPVTDFKGDMQFDYAFDTERTKKGFYQDEQTGEKLFNVKALQMNAHVFSFFNLSVKKGTTIDWNTVNYGSGVLPILLGSDYNDIYNVGDIIGGSLYFKKYQFKVVGILRENASLFYQNNRNTFIDNYFIIPYPPKLPKATEKDKEFYGILNFAMINGNIAASRDMTGTELLNKLHDISLKSNFSHYTLWSMPAYLIQFNFMYNIIQKNLNLIFGVIALLSLALYIVLRCLDKVMIKRRINIIKYFWIQGYRVRDINFIVLRYTLTEYMLSAIIFLTVYLISPIKRLELLFILLILQAGYFIIDFLILKSAYLSKLKRSYTND</sequence>
<evidence type="ECO:0000313" key="2">
    <source>
        <dbReference type="EMBL" id="MEY8538080.1"/>
    </source>
</evidence>
<feature type="transmembrane region" description="Helical" evidence="1">
    <location>
        <begin position="362"/>
        <end position="383"/>
    </location>
</feature>
<dbReference type="RefSeq" id="WP_369918242.1">
    <property type="nucleotide sequence ID" value="NZ_JBCLSQ010000013.1"/>
</dbReference>
<proteinExistence type="predicted"/>
<keyword evidence="1" id="KW-0812">Transmembrane</keyword>
<feature type="transmembrane region" description="Helical" evidence="1">
    <location>
        <begin position="314"/>
        <end position="333"/>
    </location>
</feature>
<evidence type="ECO:0000256" key="1">
    <source>
        <dbReference type="SAM" id="Phobius"/>
    </source>
</evidence>
<evidence type="ECO:0000313" key="3">
    <source>
        <dbReference type="Proteomes" id="UP001565242"/>
    </source>
</evidence>
<name>A0ABV4D9K5_9LACT</name>
<dbReference type="EMBL" id="JBCLSQ010000013">
    <property type="protein sequence ID" value="MEY8538080.1"/>
    <property type="molecule type" value="Genomic_DNA"/>
</dbReference>
<protein>
    <recommendedName>
        <fullName evidence="4">MacB-like periplasmic core domain-containing protein</fullName>
    </recommendedName>
</protein>
<organism evidence="2 3">
    <name type="scientific">Lactococcus muris</name>
    <dbReference type="NCBI Taxonomy" id="2941330"/>
    <lineage>
        <taxon>Bacteria</taxon>
        <taxon>Bacillati</taxon>
        <taxon>Bacillota</taxon>
        <taxon>Bacilli</taxon>
        <taxon>Lactobacillales</taxon>
        <taxon>Streptococcaceae</taxon>
        <taxon>Lactococcus</taxon>
    </lineage>
</organism>
<feature type="transmembrane region" description="Helical" evidence="1">
    <location>
        <begin position="12"/>
        <end position="33"/>
    </location>
</feature>
<feature type="transmembrane region" description="Helical" evidence="1">
    <location>
        <begin position="389"/>
        <end position="410"/>
    </location>
</feature>
<comment type="caution">
    <text evidence="2">The sequence shown here is derived from an EMBL/GenBank/DDBJ whole genome shotgun (WGS) entry which is preliminary data.</text>
</comment>
<keyword evidence="3" id="KW-1185">Reference proteome</keyword>
<gene>
    <name evidence="2" type="ORF">AALM99_06460</name>
</gene>
<keyword evidence="1" id="KW-1133">Transmembrane helix</keyword>